<protein>
    <submittedName>
        <fullName evidence="2">Uncharacterized protein LOC114571525</fullName>
    </submittedName>
</protein>
<sequence length="122" mass="13564">MSQTEAESPPPEEQAASFLESMSTSADSANSTSEEMGWKKVTWNFLEAGHGKGPADVVGAAVKRRADDIIAQGKDITNDRVLFHSKSLPYEPEDIEAMYMHVPSELQTIRLMMNEDSLDYLR</sequence>
<dbReference type="EMBL" id="CAWUFR010000498">
    <property type="protein sequence ID" value="CAK6978575.1"/>
    <property type="molecule type" value="Genomic_DNA"/>
</dbReference>
<dbReference type="Proteomes" id="UP001314229">
    <property type="component" value="Unassembled WGS sequence"/>
</dbReference>
<evidence type="ECO:0000313" key="3">
    <source>
        <dbReference type="Proteomes" id="UP001314229"/>
    </source>
</evidence>
<feature type="compositionally biased region" description="Polar residues" evidence="1">
    <location>
        <begin position="20"/>
        <end position="34"/>
    </location>
</feature>
<name>A0AAV1Q5K5_SCOSC</name>
<reference evidence="2 3" key="1">
    <citation type="submission" date="2024-01" db="EMBL/GenBank/DDBJ databases">
        <authorList>
            <person name="Alioto T."/>
            <person name="Alioto T."/>
            <person name="Gomez Garrido J."/>
        </authorList>
    </citation>
    <scope>NUCLEOTIDE SEQUENCE [LARGE SCALE GENOMIC DNA]</scope>
</reference>
<accession>A0AAV1Q5K5</accession>
<organism evidence="2 3">
    <name type="scientific">Scomber scombrus</name>
    <name type="common">Atlantic mackerel</name>
    <name type="synonym">Scomber vernalis</name>
    <dbReference type="NCBI Taxonomy" id="13677"/>
    <lineage>
        <taxon>Eukaryota</taxon>
        <taxon>Metazoa</taxon>
        <taxon>Chordata</taxon>
        <taxon>Craniata</taxon>
        <taxon>Vertebrata</taxon>
        <taxon>Euteleostomi</taxon>
        <taxon>Actinopterygii</taxon>
        <taxon>Neopterygii</taxon>
        <taxon>Teleostei</taxon>
        <taxon>Neoteleostei</taxon>
        <taxon>Acanthomorphata</taxon>
        <taxon>Pelagiaria</taxon>
        <taxon>Scombriformes</taxon>
        <taxon>Scombridae</taxon>
        <taxon>Scomber</taxon>
    </lineage>
</organism>
<feature type="compositionally biased region" description="Low complexity" evidence="1">
    <location>
        <begin position="1"/>
        <end position="17"/>
    </location>
</feature>
<gene>
    <name evidence="2" type="ORF">FSCOSCO3_A034153</name>
</gene>
<evidence type="ECO:0000313" key="2">
    <source>
        <dbReference type="EMBL" id="CAK6978575.1"/>
    </source>
</evidence>
<feature type="region of interest" description="Disordered" evidence="1">
    <location>
        <begin position="1"/>
        <end position="35"/>
    </location>
</feature>
<evidence type="ECO:0000256" key="1">
    <source>
        <dbReference type="SAM" id="MobiDB-lite"/>
    </source>
</evidence>
<keyword evidence="3" id="KW-1185">Reference proteome</keyword>
<proteinExistence type="predicted"/>
<dbReference type="AlphaFoldDB" id="A0AAV1Q5K5"/>
<comment type="caution">
    <text evidence="2">The sequence shown here is derived from an EMBL/GenBank/DDBJ whole genome shotgun (WGS) entry which is preliminary data.</text>
</comment>